<gene>
    <name evidence="1" type="ORF">GJ697_06720</name>
</gene>
<sequence length="112" mass="12937">MLTVIETQEFIASALAVWSDEERVAFIDWISSHPLAGDVIPGVDGLRKVRWRRKGIGKRGGARVIYFTRLASGELVLLFVYTKAKFDNLRPEFLLRLREKFYEQARQANNRP</sequence>
<dbReference type="EMBL" id="WKJM01000004">
    <property type="protein sequence ID" value="MRX07520.1"/>
    <property type="molecule type" value="Genomic_DNA"/>
</dbReference>
<dbReference type="PIRSF" id="PIRSF039032">
    <property type="entry name" value="HigB-2"/>
    <property type="match status" value="1"/>
</dbReference>
<name>A0A6L5QD35_9BURK</name>
<evidence type="ECO:0000313" key="2">
    <source>
        <dbReference type="Proteomes" id="UP000481037"/>
    </source>
</evidence>
<protein>
    <submittedName>
        <fullName evidence="1">Transcriptional regulator</fullName>
    </submittedName>
</protein>
<keyword evidence="2" id="KW-1185">Reference proteome</keyword>
<comment type="caution">
    <text evidence="1">The sequence shown here is derived from an EMBL/GenBank/DDBJ whole genome shotgun (WGS) entry which is preliminary data.</text>
</comment>
<proteinExistence type="predicted"/>
<dbReference type="RefSeq" id="WP_154363127.1">
    <property type="nucleotide sequence ID" value="NZ_WKJM01000004.1"/>
</dbReference>
<accession>A0A6L5QD35</accession>
<dbReference type="AlphaFoldDB" id="A0A6L5QD35"/>
<evidence type="ECO:0000313" key="1">
    <source>
        <dbReference type="EMBL" id="MRX07520.1"/>
    </source>
</evidence>
<dbReference type="Proteomes" id="UP000481037">
    <property type="component" value="Unassembled WGS sequence"/>
</dbReference>
<organism evidence="1 2">
    <name type="scientific">Duganella alba</name>
    <dbReference type="NCBI Taxonomy" id="2666081"/>
    <lineage>
        <taxon>Bacteria</taxon>
        <taxon>Pseudomonadati</taxon>
        <taxon>Pseudomonadota</taxon>
        <taxon>Betaproteobacteria</taxon>
        <taxon>Burkholderiales</taxon>
        <taxon>Oxalobacteraceae</taxon>
        <taxon>Telluria group</taxon>
        <taxon>Duganella</taxon>
    </lineage>
</organism>
<dbReference type="InterPro" id="IPR009387">
    <property type="entry name" value="HigB-2"/>
</dbReference>
<reference evidence="1 2" key="1">
    <citation type="submission" date="2019-11" db="EMBL/GenBank/DDBJ databases">
        <title>Novel species isolated from a subtropical stream in China.</title>
        <authorList>
            <person name="Lu H."/>
        </authorList>
    </citation>
    <scope>NUCLEOTIDE SEQUENCE [LARGE SCALE GENOMIC DNA]</scope>
    <source>
        <strain evidence="1 2">FT25W</strain>
    </source>
</reference>